<protein>
    <submittedName>
        <fullName evidence="3">Beta-lactamase family protein</fullName>
    </submittedName>
</protein>
<organism evidence="3 4">
    <name type="scientific">Sphingobium psychrophilum</name>
    <dbReference type="NCBI Taxonomy" id="2728834"/>
    <lineage>
        <taxon>Bacteria</taxon>
        <taxon>Pseudomonadati</taxon>
        <taxon>Pseudomonadota</taxon>
        <taxon>Alphaproteobacteria</taxon>
        <taxon>Sphingomonadales</taxon>
        <taxon>Sphingomonadaceae</taxon>
        <taxon>Sphingobium</taxon>
    </lineage>
</organism>
<dbReference type="PANTHER" id="PTHR46825:SF9">
    <property type="entry name" value="BETA-LACTAMASE-RELATED DOMAIN-CONTAINING PROTEIN"/>
    <property type="match status" value="1"/>
</dbReference>
<feature type="signal peptide" evidence="1">
    <location>
        <begin position="1"/>
        <end position="23"/>
    </location>
</feature>
<dbReference type="InterPro" id="IPR050491">
    <property type="entry name" value="AmpC-like"/>
</dbReference>
<comment type="caution">
    <text evidence="3">The sequence shown here is derived from an EMBL/GenBank/DDBJ whole genome shotgun (WGS) entry which is preliminary data.</text>
</comment>
<dbReference type="SUPFAM" id="SSF56601">
    <property type="entry name" value="beta-lactamase/transpeptidase-like"/>
    <property type="match status" value="1"/>
</dbReference>
<dbReference type="InterPro" id="IPR001466">
    <property type="entry name" value="Beta-lactam-related"/>
</dbReference>
<name>A0A7X9ZUC5_9SPHN</name>
<reference evidence="3 4" key="1">
    <citation type="submission" date="2020-04" db="EMBL/GenBank/DDBJ databases">
        <title>Sphingobium sp. AR-3-1 isolated from Arctic soil.</title>
        <authorList>
            <person name="Dahal R.H."/>
            <person name="Chaudhary D.K."/>
        </authorList>
    </citation>
    <scope>NUCLEOTIDE SEQUENCE [LARGE SCALE GENOMIC DNA]</scope>
    <source>
        <strain evidence="3 4">AR-3-1</strain>
    </source>
</reference>
<dbReference type="Proteomes" id="UP000519023">
    <property type="component" value="Unassembled WGS sequence"/>
</dbReference>
<dbReference type="Pfam" id="PF00144">
    <property type="entry name" value="Beta-lactamase"/>
    <property type="match status" value="1"/>
</dbReference>
<accession>A0A7X9ZUC5</accession>
<proteinExistence type="predicted"/>
<dbReference type="RefSeq" id="WP_169575391.1">
    <property type="nucleotide sequence ID" value="NZ_JABBFV010000035.1"/>
</dbReference>
<dbReference type="InterPro" id="IPR012338">
    <property type="entry name" value="Beta-lactam/transpept-like"/>
</dbReference>
<evidence type="ECO:0000259" key="2">
    <source>
        <dbReference type="Pfam" id="PF00144"/>
    </source>
</evidence>
<dbReference type="EMBL" id="JABBFV010000035">
    <property type="protein sequence ID" value="NML13090.1"/>
    <property type="molecule type" value="Genomic_DNA"/>
</dbReference>
<evidence type="ECO:0000313" key="4">
    <source>
        <dbReference type="Proteomes" id="UP000519023"/>
    </source>
</evidence>
<feature type="chain" id="PRO_5030569306" evidence="1">
    <location>
        <begin position="24"/>
        <end position="465"/>
    </location>
</feature>
<sequence length="465" mass="50500">MMLLRSTLSLALSLGLLGNVATAQSPVERQAAQQSDPVRRIFEEWLTAFNSGDPATLKAFYGKYLGDDNPMFALENAQDTCGFDLERIEARSATTMTALLRQRCLPGLQRAKLELAADGVKLKSLDFSPLPLPGDGSIKATAAIADRLATRNDFAGSIIIARHGNRILARNWGFADPTKQTPMTLDTPMFLASAGKMFTAVATLQLVDSGKIDLDAPVGRYLADYPNRDMAKVTVRQLLTHRGGTGDIGILGRDDGANRARTRTIDDIVRLNGNRGPDFPPGSKADYSNYGFILLGAIIERVTGGSYYDYIAEHVFKPAGMRNSGFPDHDHLQGVAVGYTHFYGAEPKLVANMDVLPWRGASAGGGVSTANDMLRFLGAMKDGKLLSPTMFKLATTTGATTWYGMGFVINSEQQSWGHGGNSYGMDVAVHYYGNMDTSFVCLATRDMVCNRLIFAWNLRTVSPVR</sequence>
<evidence type="ECO:0000256" key="1">
    <source>
        <dbReference type="SAM" id="SignalP"/>
    </source>
</evidence>
<dbReference type="PANTHER" id="PTHR46825">
    <property type="entry name" value="D-ALANYL-D-ALANINE-CARBOXYPEPTIDASE/ENDOPEPTIDASE AMPH"/>
    <property type="match status" value="1"/>
</dbReference>
<evidence type="ECO:0000313" key="3">
    <source>
        <dbReference type="EMBL" id="NML13090.1"/>
    </source>
</evidence>
<feature type="domain" description="Beta-lactamase-related" evidence="2">
    <location>
        <begin position="154"/>
        <end position="424"/>
    </location>
</feature>
<dbReference type="AlphaFoldDB" id="A0A7X9ZUC5"/>
<gene>
    <name evidence="3" type="ORF">HHL08_23670</name>
</gene>
<keyword evidence="4" id="KW-1185">Reference proteome</keyword>
<dbReference type="Gene3D" id="3.40.710.10">
    <property type="entry name" value="DD-peptidase/beta-lactamase superfamily"/>
    <property type="match status" value="1"/>
</dbReference>
<keyword evidence="1" id="KW-0732">Signal</keyword>